<evidence type="ECO:0000256" key="5">
    <source>
        <dbReference type="ARBA" id="ARBA00023175"/>
    </source>
</evidence>
<reference evidence="9 10" key="1">
    <citation type="submission" date="2014-07" db="EMBL/GenBank/DDBJ databases">
        <authorList>
            <person name="Sibley D."/>
            <person name="Venepally P."/>
            <person name="Karamycheva S."/>
            <person name="Hadjithomas M."/>
            <person name="Khan A."/>
            <person name="Brunk B."/>
            <person name="Roos D."/>
            <person name="Caler E."/>
            <person name="Lorenzi H."/>
        </authorList>
    </citation>
    <scope>NUCLEOTIDE SEQUENCE [LARGE SCALE GENOMIC DNA]</scope>
    <source>
        <strain evidence="9 10">FOU</strain>
    </source>
</reference>
<protein>
    <submittedName>
        <fullName evidence="9">Kinesin motor domain-containing protein</fullName>
    </submittedName>
</protein>
<dbReference type="VEuPathDB" id="ToxoDB:TGFOU_224880"/>
<evidence type="ECO:0000256" key="4">
    <source>
        <dbReference type="ARBA" id="ARBA00023054"/>
    </source>
</evidence>
<dbReference type="EMBL" id="AEYH02000388">
    <property type="protein sequence ID" value="KFG55049.1"/>
    <property type="molecule type" value="Genomic_DNA"/>
</dbReference>
<feature type="region of interest" description="Disordered" evidence="7">
    <location>
        <begin position="1072"/>
        <end position="1104"/>
    </location>
</feature>
<proteinExistence type="inferred from homology"/>
<feature type="compositionally biased region" description="Basic residues" evidence="7">
    <location>
        <begin position="672"/>
        <end position="684"/>
    </location>
</feature>
<dbReference type="Gene3D" id="3.40.850.10">
    <property type="entry name" value="Kinesin motor domain"/>
    <property type="match status" value="1"/>
</dbReference>
<feature type="compositionally biased region" description="Polar residues" evidence="7">
    <location>
        <begin position="920"/>
        <end position="929"/>
    </location>
</feature>
<comment type="similarity">
    <text evidence="6">Belongs to the TRAFAC class myosin-kinesin ATPase superfamily. Kinesin family.</text>
</comment>
<gene>
    <name evidence="9" type="ORF">TGFOU_224880</name>
</gene>
<evidence type="ECO:0000256" key="1">
    <source>
        <dbReference type="ARBA" id="ARBA00022701"/>
    </source>
</evidence>
<evidence type="ECO:0000256" key="2">
    <source>
        <dbReference type="ARBA" id="ARBA00022741"/>
    </source>
</evidence>
<evidence type="ECO:0000313" key="9">
    <source>
        <dbReference type="EMBL" id="KFG55049.1"/>
    </source>
</evidence>
<dbReference type="InterPro" id="IPR001752">
    <property type="entry name" value="Kinesin_motor_dom"/>
</dbReference>
<feature type="region of interest" description="Disordered" evidence="7">
    <location>
        <begin position="235"/>
        <end position="259"/>
    </location>
</feature>
<feature type="compositionally biased region" description="Basic and acidic residues" evidence="7">
    <location>
        <begin position="1083"/>
        <end position="1103"/>
    </location>
</feature>
<feature type="region of interest" description="Disordered" evidence="7">
    <location>
        <begin position="699"/>
        <end position="718"/>
    </location>
</feature>
<accession>A0A086LEI1</accession>
<dbReference type="GO" id="GO:0008017">
    <property type="term" value="F:microtubule binding"/>
    <property type="evidence" value="ECO:0007669"/>
    <property type="project" value="InterPro"/>
</dbReference>
<evidence type="ECO:0000256" key="7">
    <source>
        <dbReference type="SAM" id="MobiDB-lite"/>
    </source>
</evidence>
<keyword evidence="4" id="KW-0175">Coiled coil</keyword>
<dbReference type="InterPro" id="IPR027417">
    <property type="entry name" value="P-loop_NTPase"/>
</dbReference>
<dbReference type="InterPro" id="IPR019821">
    <property type="entry name" value="Kinesin_motor_CS"/>
</dbReference>
<feature type="compositionally biased region" description="Polar residues" evidence="7">
    <location>
        <begin position="1072"/>
        <end position="1082"/>
    </location>
</feature>
<feature type="compositionally biased region" description="Low complexity" evidence="7">
    <location>
        <begin position="235"/>
        <end position="255"/>
    </location>
</feature>
<evidence type="ECO:0000256" key="3">
    <source>
        <dbReference type="ARBA" id="ARBA00022840"/>
    </source>
</evidence>
<dbReference type="CDD" id="cd00106">
    <property type="entry name" value="KISc"/>
    <property type="match status" value="1"/>
</dbReference>
<feature type="region of interest" description="Disordered" evidence="7">
    <location>
        <begin position="1124"/>
        <end position="1187"/>
    </location>
</feature>
<feature type="compositionally biased region" description="Basic and acidic residues" evidence="7">
    <location>
        <begin position="1127"/>
        <end position="1142"/>
    </location>
</feature>
<dbReference type="InterPro" id="IPR036961">
    <property type="entry name" value="Kinesin_motor_dom_sf"/>
</dbReference>
<feature type="domain" description="Kinesin motor" evidence="8">
    <location>
        <begin position="264"/>
        <end position="641"/>
    </location>
</feature>
<dbReference type="GO" id="GO:0007018">
    <property type="term" value="P:microtubule-based movement"/>
    <property type="evidence" value="ECO:0007669"/>
    <property type="project" value="InterPro"/>
</dbReference>
<feature type="binding site" evidence="6">
    <location>
        <begin position="345"/>
        <end position="352"/>
    </location>
    <ligand>
        <name>ATP</name>
        <dbReference type="ChEBI" id="CHEBI:30616"/>
    </ligand>
</feature>
<dbReference type="SMART" id="SM00129">
    <property type="entry name" value="KISc"/>
    <property type="match status" value="1"/>
</dbReference>
<name>A0A086LEI1_TOXGO</name>
<keyword evidence="2 6" id="KW-0547">Nucleotide-binding</keyword>
<dbReference type="PROSITE" id="PS00411">
    <property type="entry name" value="KINESIN_MOTOR_1"/>
    <property type="match status" value="1"/>
</dbReference>
<dbReference type="GO" id="GO:0005874">
    <property type="term" value="C:microtubule"/>
    <property type="evidence" value="ECO:0007669"/>
    <property type="project" value="UniProtKB-KW"/>
</dbReference>
<feature type="region of interest" description="Disordered" evidence="7">
    <location>
        <begin position="182"/>
        <end position="209"/>
    </location>
</feature>
<evidence type="ECO:0000259" key="8">
    <source>
        <dbReference type="PROSITE" id="PS50067"/>
    </source>
</evidence>
<sequence length="2008" mass="218688">MEYPQGRLYPSRSTVRLGEAAERGSGSYLDTLDRSYADDSVTHADKLRGLTHQSETDDESVFDFASDDDCPILRIEDLESPKNCYRPFGSRSSVTSPCKRTIAQDTSTLLPEPFLKDRESPCFAMTAAEWIAEEAASASSSLARPRSSLPPASSAKCVFTDASRLPATTTLLPKISSAQMSGLVPSSGAEIPHSSSPLHAEVKSGGVERSVSTQSLATASPAYPVQSALASSHSASFSASSPPSSSSHHPALFPPTSTEPYSDRLRTFVRIRPLQNEELHSEDILVVESATRIKVSDKVHESQGWTFDVDRVFGPQATQEDIWNSVATCVEKVIDGYNCTIFAHGQTGTGKTYTMLGPDMIEGCKGCELLSGEQSRDYVVYKQAKALRVQTINRLIQHHTKQSSSLLKSEGRGIIPRACELLFDQIHKRFGMDNENVKVFASYVQIYNEKLVDLLAPPNSQTSSLSIVSDSHNPNSVVVQGLQLFEVKSTDELIHLLMEGTFNRAFRATKQNDMSGRSHAIFQVELRQTVNGETKTMKVSRLNLVDLAGNERCVRSRATEKMHVAEIGAINRSLSTLTLCIQQLAQGKSAVSYRSSNLTRLLQESLGGSCWTVFICTITPSALFVRETLATLRLSVRAKTVKITAKLNEPTKPPARQKSIQREVSFSTVLARRQRHPSQQRYRGRSYDAGEQARRWKPRLKTLGPPTGRTSSCGCETRGEEMLKPAEDQGFDRRGSHAECRKSSNFCIVSVNQVSASAVQHPFRPAVLGSTEMHGGQHMPHLHLSTQKVEFSALAVLESAPLPQQSNHFPNYSDVESSVFSHGSDDSVKARNLRTAVRFLRRGLQRSISCPDQGDGTSLSDPTPRDVPFASVSHHPHHVVGLRHPVYSDAHSEINAGTERIPKEDGTVEKEYRSKAEGRLSSSNFQGASGDSRRTLGKPAALSGSSSRQLSDITEKAPSPGVDQLVNLCDCQRDSETQTSEAIGRGCPRGVFLTDHRTGASLPDAEDRAILKRSKNHPVSHAVDVIKRIHQRVQDRREVQAQLKGEGEKMNSHLCSALSVARVAPQMCSSVDSASKGEANNFTHERTGTREEGGHGSECDSEHQQVQMALQVLRYWLERKHNAHKSQNVEHVRECGRDDQHPKATSKGQRKEQGFTGDSGRKLQSIDANTTEDPRATSGRRNAKISGIHLNAPSTLCGETDLRGGYTGIDETAEYQTEVGDESSEACSGGDINEDIESSESDCEQPTSLPCSGVAHGGQKTNDVPARSVTSSLLPKRYSALYYGKTGSLECRVPGGDSCERHNEYHVKLEKPDWHKYERKSDAQEFVGYNGRPRYDQDQRQSVLFQSPSMVSHLFSQPVAASTCSEHLIMESFDPSPTSASFRIRSATRASVLNDCAVPPVDCQMFSSPEQHRWQQVGHEVASSQACALRSTRQRPVEPQIQHNTSVDQQSTGQWRPGISGIMEGQTNNKAFPPTSQQSHNFKAFAPSVLGTAAGQASHNPSAVSPATAGYVIPPRDRQTRMASSSSTPGLEKYWYAQRGQSQHRQFPGPDCHVNYGNGVAVSCDTGGILIHSASQRSLLSCPPQHHQGPSRAVGTNAPAFQDLPGDCKTPLHVSQSRVFYPTHSSAGSLIDGSPSSRRLSLPPSPAVEGQPSFRQTGGSSAIGNAGESAYFHGSVDPSRSTATAQTRQHIHVHSSVPSQGTRGGCGDQSFIPFFPPQHGRVNNQTQHLPFSSEQEPSVQSYARGQYIPMDHAMGAETPSQQGSPVPLPTRQFQQQGVAQGCVASSDKRSTCSYHLLSLPPQPPHNQAMFFQQQRVPPALPPSFDAAGYQCSQPNVQMELQSSTPLPQGPSDLSGVSTSNHLQPMARSQVPHFCPGPAGPEVCRKQSSTPCYGNQSHVDVELQRSQPPEGSRPGVHARAGGGFASNVTFVSNPPLCRNKANSSAVFLPSTASTVPASPLQSSRMYDAFVPTEGRRRVADSSCLSHRVPLRDACYLSHSIREGSRIAHQ</sequence>
<dbReference type="OrthoDB" id="330298at2759"/>
<dbReference type="Proteomes" id="UP000028838">
    <property type="component" value="Unassembled WGS sequence"/>
</dbReference>
<dbReference type="SUPFAM" id="SSF52540">
    <property type="entry name" value="P-loop containing nucleoside triphosphate hydrolases"/>
    <property type="match status" value="1"/>
</dbReference>
<dbReference type="Pfam" id="PF00225">
    <property type="entry name" value="Kinesin"/>
    <property type="match status" value="1"/>
</dbReference>
<dbReference type="PROSITE" id="PS50067">
    <property type="entry name" value="KINESIN_MOTOR_2"/>
    <property type="match status" value="1"/>
</dbReference>
<dbReference type="PANTHER" id="PTHR47968">
    <property type="entry name" value="CENTROMERE PROTEIN E"/>
    <property type="match status" value="1"/>
</dbReference>
<keyword evidence="1" id="KW-0493">Microtubule</keyword>
<feature type="region of interest" description="Disordered" evidence="7">
    <location>
        <begin position="670"/>
        <end position="691"/>
    </location>
</feature>
<feature type="compositionally biased region" description="Polar residues" evidence="7">
    <location>
        <begin position="943"/>
        <end position="952"/>
    </location>
</feature>
<dbReference type="GO" id="GO:0003777">
    <property type="term" value="F:microtubule motor activity"/>
    <property type="evidence" value="ECO:0007669"/>
    <property type="project" value="InterPro"/>
</dbReference>
<feature type="compositionally biased region" description="Basic and acidic residues" evidence="7">
    <location>
        <begin position="900"/>
        <end position="918"/>
    </location>
</feature>
<organism evidence="9 10">
    <name type="scientific">Toxoplasma gondii FOU</name>
    <dbReference type="NCBI Taxonomy" id="943167"/>
    <lineage>
        <taxon>Eukaryota</taxon>
        <taxon>Sar</taxon>
        <taxon>Alveolata</taxon>
        <taxon>Apicomplexa</taxon>
        <taxon>Conoidasida</taxon>
        <taxon>Coccidia</taxon>
        <taxon>Eucoccidiorida</taxon>
        <taxon>Eimeriorina</taxon>
        <taxon>Sarcocystidae</taxon>
        <taxon>Toxoplasma</taxon>
    </lineage>
</organism>
<dbReference type="InterPro" id="IPR027640">
    <property type="entry name" value="Kinesin-like_fam"/>
</dbReference>
<keyword evidence="3 6" id="KW-0067">ATP-binding</keyword>
<dbReference type="PANTHER" id="PTHR47968:SF36">
    <property type="entry name" value="KINESIN HEAVY CHAIN ISOFORM X1"/>
    <property type="match status" value="1"/>
</dbReference>
<feature type="region of interest" description="Disordered" evidence="7">
    <location>
        <begin position="893"/>
        <end position="959"/>
    </location>
</feature>
<feature type="region of interest" description="Disordered" evidence="7">
    <location>
        <begin position="1625"/>
        <end position="1660"/>
    </location>
</feature>
<evidence type="ECO:0000256" key="6">
    <source>
        <dbReference type="PROSITE-ProRule" id="PRU00283"/>
    </source>
</evidence>
<evidence type="ECO:0000313" key="10">
    <source>
        <dbReference type="Proteomes" id="UP000028838"/>
    </source>
</evidence>
<dbReference type="PRINTS" id="PR00380">
    <property type="entry name" value="KINESINHEAVY"/>
</dbReference>
<dbReference type="GO" id="GO:0005524">
    <property type="term" value="F:ATP binding"/>
    <property type="evidence" value="ECO:0007669"/>
    <property type="project" value="UniProtKB-UniRule"/>
</dbReference>
<keyword evidence="5 6" id="KW-0505">Motor protein</keyword>
<comment type="caution">
    <text evidence="9">The sequence shown here is derived from an EMBL/GenBank/DDBJ whole genome shotgun (WGS) entry which is preliminary data.</text>
</comment>
<feature type="region of interest" description="Disordered" evidence="7">
    <location>
        <begin position="1839"/>
        <end position="1859"/>
    </location>
</feature>